<accession>D8TU49</accession>
<gene>
    <name evidence="1" type="ORF">VOLCADRAFT_117410</name>
</gene>
<feature type="non-terminal residue" evidence="1">
    <location>
        <position position="1"/>
    </location>
</feature>
<evidence type="ECO:0000313" key="1">
    <source>
        <dbReference type="EMBL" id="EFJ49079.1"/>
    </source>
</evidence>
<dbReference type="Proteomes" id="UP000001058">
    <property type="component" value="Unassembled WGS sequence"/>
</dbReference>
<dbReference type="InParanoid" id="D8TU49"/>
<dbReference type="OrthoDB" id="529017at2759"/>
<dbReference type="GeneID" id="9619046"/>
<reference evidence="1 2" key="1">
    <citation type="journal article" date="2010" name="Science">
        <title>Genomic analysis of organismal complexity in the multicellular green alga Volvox carteri.</title>
        <authorList>
            <person name="Prochnik S.E."/>
            <person name="Umen J."/>
            <person name="Nedelcu A.M."/>
            <person name="Hallmann A."/>
            <person name="Miller S.M."/>
            <person name="Nishii I."/>
            <person name="Ferris P."/>
            <person name="Kuo A."/>
            <person name="Mitros T."/>
            <person name="Fritz-Laylin L.K."/>
            <person name="Hellsten U."/>
            <person name="Chapman J."/>
            <person name="Simakov O."/>
            <person name="Rensing S.A."/>
            <person name="Terry A."/>
            <person name="Pangilinan J."/>
            <person name="Kapitonov V."/>
            <person name="Jurka J."/>
            <person name="Salamov A."/>
            <person name="Shapiro H."/>
            <person name="Schmutz J."/>
            <person name="Grimwood J."/>
            <person name="Lindquist E."/>
            <person name="Lucas S."/>
            <person name="Grigoriev I.V."/>
            <person name="Schmitt R."/>
            <person name="Kirk D."/>
            <person name="Rokhsar D.S."/>
        </authorList>
    </citation>
    <scope>NUCLEOTIDE SEQUENCE [LARGE SCALE GENOMIC DNA]</scope>
    <source>
        <strain evidence="2">f. Nagariensis / Eve</strain>
    </source>
</reference>
<name>D8TU49_VOLCA</name>
<evidence type="ECO:0000313" key="2">
    <source>
        <dbReference type="Proteomes" id="UP000001058"/>
    </source>
</evidence>
<dbReference type="EMBL" id="GL378337">
    <property type="protein sequence ID" value="EFJ49079.1"/>
    <property type="molecule type" value="Genomic_DNA"/>
</dbReference>
<protein>
    <submittedName>
        <fullName evidence="1">Uncharacterized protein</fullName>
    </submittedName>
</protein>
<organism evidence="2">
    <name type="scientific">Volvox carteri f. nagariensis</name>
    <dbReference type="NCBI Taxonomy" id="3068"/>
    <lineage>
        <taxon>Eukaryota</taxon>
        <taxon>Viridiplantae</taxon>
        <taxon>Chlorophyta</taxon>
        <taxon>core chlorophytes</taxon>
        <taxon>Chlorophyceae</taxon>
        <taxon>CS clade</taxon>
        <taxon>Chlamydomonadales</taxon>
        <taxon>Volvocaceae</taxon>
        <taxon>Volvox</taxon>
    </lineage>
</organism>
<proteinExistence type="predicted"/>
<sequence>FKLCLLVSESNSCRSAYRFSKAFLVPGMDELHLVTVIMSESGRASALARQREVLEAEVMDCARYHAVVKEEEYTLPESLGRYIATSIRPHIIFMGSTNLCESSCVIRNSQCYIKFHI</sequence>
<dbReference type="AlphaFoldDB" id="D8TU49"/>
<dbReference type="KEGG" id="vcn:VOLCADRAFT_117410"/>
<keyword evidence="2" id="KW-1185">Reference proteome</keyword>
<dbReference type="RefSeq" id="XP_002949976.1">
    <property type="nucleotide sequence ID" value="XM_002949930.1"/>
</dbReference>